<accession>A0A1M5QCJ4</accession>
<dbReference type="RefSeq" id="WP_073092900.1">
    <property type="nucleotide sequence ID" value="NZ_FQWY01000032.1"/>
</dbReference>
<dbReference type="InterPro" id="IPR008930">
    <property type="entry name" value="Terpenoid_cyclase/PrenylTrfase"/>
</dbReference>
<dbReference type="Proteomes" id="UP000242329">
    <property type="component" value="Unassembled WGS sequence"/>
</dbReference>
<dbReference type="Gene3D" id="1.50.10.20">
    <property type="match status" value="1"/>
</dbReference>
<protein>
    <recommendedName>
        <fullName evidence="3">Prenyltransferase and squalene oxidase repeat-containing protein</fullName>
    </recommendedName>
</protein>
<name>A0A1M5QCJ4_9FIRM</name>
<organism evidence="1 2">
    <name type="scientific">Thermosyntropha lipolytica DSM 11003</name>
    <dbReference type="NCBI Taxonomy" id="1123382"/>
    <lineage>
        <taxon>Bacteria</taxon>
        <taxon>Bacillati</taxon>
        <taxon>Bacillota</taxon>
        <taxon>Clostridia</taxon>
        <taxon>Eubacteriales</taxon>
        <taxon>Syntrophomonadaceae</taxon>
        <taxon>Thermosyntropha</taxon>
    </lineage>
</organism>
<proteinExistence type="predicted"/>
<evidence type="ECO:0000313" key="1">
    <source>
        <dbReference type="EMBL" id="SHH11924.1"/>
    </source>
</evidence>
<evidence type="ECO:0000313" key="2">
    <source>
        <dbReference type="Proteomes" id="UP000242329"/>
    </source>
</evidence>
<sequence length="436" mass="47423">MKGKARYRISLLLVWVLVWQLVFGLAHILPAGAATENDINEALAKVCSYVNTYMPSFAGGDGDWAALGLRKAGKLEVILPNPQTPTNSPTDYARMILGGLARGEDVGSYITALQERQEEGGYFTSKADGSEDTLNHTIWAVIALDTAGENGYTVSYNRTAAVNYICSQQKPEEDPYAGGFDGGGWGVDIDSTAHALIALAPYRNDDQVGTIVNETIDKAIYFLKSKQNNNAGFGFYVWEGEERLSESPDSIAAVIEALIALGIDPQGSEWVKNGKTMVDALLKYQLPNGAFYGPWAPGAANLMTTRNALLALADLKANSSKYNNQLPSMNNFYLYIEATTTLNAGADWNFRLSINNKGSEPKDTLTIAGLYKKEGNTEKMMYYTALQKKVAADGREEISGGMSIPEGTGYEARIMVWDGWTNPNPLISPVVFRLGN</sequence>
<gene>
    <name evidence="1" type="ORF">SAMN02745221_01730</name>
</gene>
<dbReference type="OrthoDB" id="1880081at2"/>
<keyword evidence="2" id="KW-1185">Reference proteome</keyword>
<dbReference type="CDD" id="cd00688">
    <property type="entry name" value="ISOPREN_C2_like"/>
    <property type="match status" value="1"/>
</dbReference>
<dbReference type="AlphaFoldDB" id="A0A1M5QCJ4"/>
<dbReference type="EMBL" id="FQWY01000032">
    <property type="protein sequence ID" value="SHH11924.1"/>
    <property type="molecule type" value="Genomic_DNA"/>
</dbReference>
<dbReference type="SUPFAM" id="SSF48239">
    <property type="entry name" value="Terpenoid cyclases/Protein prenyltransferases"/>
    <property type="match status" value="1"/>
</dbReference>
<dbReference type="STRING" id="1123382.SAMN02745221_01730"/>
<evidence type="ECO:0008006" key="3">
    <source>
        <dbReference type="Google" id="ProtNLM"/>
    </source>
</evidence>
<reference evidence="2" key="1">
    <citation type="submission" date="2016-11" db="EMBL/GenBank/DDBJ databases">
        <authorList>
            <person name="Varghese N."/>
            <person name="Submissions S."/>
        </authorList>
    </citation>
    <scope>NUCLEOTIDE SEQUENCE [LARGE SCALE GENOMIC DNA]</scope>
    <source>
        <strain evidence="2">DSM 11003</strain>
    </source>
</reference>